<gene>
    <name evidence="5" type="ORF">pdam_00012782</name>
</gene>
<name>A0A3M6TJ11_POCDA</name>
<dbReference type="GO" id="GO:0006396">
    <property type="term" value="P:RNA processing"/>
    <property type="evidence" value="ECO:0007669"/>
    <property type="project" value="TreeGrafter"/>
</dbReference>
<comment type="caution">
    <text evidence="5">The sequence shown here is derived from an EMBL/GenBank/DDBJ whole genome shotgun (WGS) entry which is preliminary data.</text>
</comment>
<evidence type="ECO:0000256" key="1">
    <source>
        <dbReference type="ARBA" id="ARBA00004604"/>
    </source>
</evidence>
<feature type="compositionally biased region" description="Basic residues" evidence="3">
    <location>
        <begin position="258"/>
        <end position="278"/>
    </location>
</feature>
<evidence type="ECO:0000256" key="2">
    <source>
        <dbReference type="ARBA" id="ARBA00023242"/>
    </source>
</evidence>
<dbReference type="Proteomes" id="UP000275408">
    <property type="component" value="Unassembled WGS sequence"/>
</dbReference>
<dbReference type="PANTHER" id="PTHR21686:SF12">
    <property type="entry name" value="DEOXYNUCLEOTIDYLTRANSFERASE TERMINAL-INTERACTING PROTEIN 2"/>
    <property type="match status" value="1"/>
</dbReference>
<dbReference type="Pfam" id="PF08698">
    <property type="entry name" value="Fcf2"/>
    <property type="match status" value="1"/>
</dbReference>
<feature type="domain" description="Fcf2 pre-rRNA processing C-terminal" evidence="4">
    <location>
        <begin position="155"/>
        <end position="248"/>
    </location>
</feature>
<feature type="region of interest" description="Disordered" evidence="3">
    <location>
        <begin position="1"/>
        <end position="27"/>
    </location>
</feature>
<evidence type="ECO:0000256" key="3">
    <source>
        <dbReference type="SAM" id="MobiDB-lite"/>
    </source>
</evidence>
<evidence type="ECO:0000313" key="6">
    <source>
        <dbReference type="Proteomes" id="UP000275408"/>
    </source>
</evidence>
<feature type="region of interest" description="Disordered" evidence="3">
    <location>
        <begin position="257"/>
        <end position="278"/>
    </location>
</feature>
<proteinExistence type="predicted"/>
<dbReference type="EMBL" id="RCHS01003501">
    <property type="protein sequence ID" value="RMX41346.1"/>
    <property type="molecule type" value="Genomic_DNA"/>
</dbReference>
<dbReference type="AlphaFoldDB" id="A0A3M6TJ11"/>
<organism evidence="5 6">
    <name type="scientific">Pocillopora damicornis</name>
    <name type="common">Cauliflower coral</name>
    <name type="synonym">Millepora damicornis</name>
    <dbReference type="NCBI Taxonomy" id="46731"/>
    <lineage>
        <taxon>Eukaryota</taxon>
        <taxon>Metazoa</taxon>
        <taxon>Cnidaria</taxon>
        <taxon>Anthozoa</taxon>
        <taxon>Hexacorallia</taxon>
        <taxon>Scleractinia</taxon>
        <taxon>Astrocoeniina</taxon>
        <taxon>Pocilloporidae</taxon>
        <taxon>Pocillopora</taxon>
    </lineage>
</organism>
<dbReference type="OrthoDB" id="427886at2759"/>
<comment type="subcellular location">
    <subcellularLocation>
        <location evidence="1">Nucleus</location>
        <location evidence="1">Nucleolus</location>
    </subcellularLocation>
</comment>
<sequence>MRRSKRLQAKKTVTSSENEGSSQVETGVIEKLESTSKENDYIALKTTNSEDEEENDEQVFCVDRIGSSQDELLANAGNSSSLSETDEFLSIPDEFKRKVKDFKPVTTSKSFDDICNNRELLKRSVITSDFEKQQSIPPMHVSRYAQKKQRKKAREETAGPMWFNLPATQITPEIERDMKLMKMRNVLDKKHHYKKNDSSALPKYFQIGTVVEGTADFYSSRIPKRQRKTNMIDELLADAEFRRYNKKKYLEIQAAKQSGKKGFYKQKKDKRKQTTMRS</sequence>
<dbReference type="InterPro" id="IPR014810">
    <property type="entry name" value="Fcf2_C"/>
</dbReference>
<evidence type="ECO:0000259" key="4">
    <source>
        <dbReference type="Pfam" id="PF08698"/>
    </source>
</evidence>
<accession>A0A3M6TJ11</accession>
<keyword evidence="2" id="KW-0539">Nucleus</keyword>
<dbReference type="PANTHER" id="PTHR21686">
    <property type="entry name" value="DEOXYNUCLEOTIDYLTRANSFERASE TERMINAL-INTERACTING PROTEIN 2"/>
    <property type="match status" value="1"/>
</dbReference>
<dbReference type="GO" id="GO:0005730">
    <property type="term" value="C:nucleolus"/>
    <property type="evidence" value="ECO:0007669"/>
    <property type="project" value="UniProtKB-SubCell"/>
</dbReference>
<protein>
    <recommendedName>
        <fullName evidence="4">Fcf2 pre-rRNA processing C-terminal domain-containing protein</fullName>
    </recommendedName>
</protein>
<dbReference type="STRING" id="46731.A0A3M6TJ11"/>
<evidence type="ECO:0000313" key="5">
    <source>
        <dbReference type="EMBL" id="RMX41346.1"/>
    </source>
</evidence>
<reference evidence="5 6" key="1">
    <citation type="journal article" date="2018" name="Sci. Rep.">
        <title>Comparative analysis of the Pocillopora damicornis genome highlights role of immune system in coral evolution.</title>
        <authorList>
            <person name="Cunning R."/>
            <person name="Bay R.A."/>
            <person name="Gillette P."/>
            <person name="Baker A.C."/>
            <person name="Traylor-Knowles N."/>
        </authorList>
    </citation>
    <scope>NUCLEOTIDE SEQUENCE [LARGE SCALE GENOMIC DNA]</scope>
    <source>
        <strain evidence="5">RSMAS</strain>
        <tissue evidence="5">Whole animal</tissue>
    </source>
</reference>
<dbReference type="GO" id="GO:0003723">
    <property type="term" value="F:RNA binding"/>
    <property type="evidence" value="ECO:0007669"/>
    <property type="project" value="TreeGrafter"/>
</dbReference>
<feature type="compositionally biased region" description="Polar residues" evidence="3">
    <location>
        <begin position="11"/>
        <end position="25"/>
    </location>
</feature>
<dbReference type="InterPro" id="IPR039883">
    <property type="entry name" value="Fcf2/DNTTIP2"/>
</dbReference>
<keyword evidence="6" id="KW-1185">Reference proteome</keyword>